<proteinExistence type="predicted"/>
<accession>A0A6G4J5X8</accession>
<dbReference type="InterPro" id="IPR051449">
    <property type="entry name" value="ABC-2_transporter_component"/>
</dbReference>
<evidence type="ECO:0000256" key="6">
    <source>
        <dbReference type="SAM" id="Phobius"/>
    </source>
</evidence>
<dbReference type="PANTHER" id="PTHR30294">
    <property type="entry name" value="MEMBRANE COMPONENT OF ABC TRANSPORTER YHHJ-RELATED"/>
    <property type="match status" value="1"/>
</dbReference>
<evidence type="ECO:0000259" key="7">
    <source>
        <dbReference type="Pfam" id="PF12698"/>
    </source>
</evidence>
<feature type="domain" description="ABC-2 type transporter transmembrane" evidence="7">
    <location>
        <begin position="18"/>
        <end position="248"/>
    </location>
</feature>
<keyword evidence="5 6" id="KW-0472">Membrane</keyword>
<evidence type="ECO:0000256" key="4">
    <source>
        <dbReference type="ARBA" id="ARBA00022989"/>
    </source>
</evidence>
<dbReference type="GO" id="GO:0140359">
    <property type="term" value="F:ABC-type transporter activity"/>
    <property type="evidence" value="ECO:0007669"/>
    <property type="project" value="InterPro"/>
</dbReference>
<dbReference type="AlphaFoldDB" id="A0A6G4J5X8"/>
<evidence type="ECO:0000256" key="5">
    <source>
        <dbReference type="ARBA" id="ARBA00023136"/>
    </source>
</evidence>
<dbReference type="GO" id="GO:0005886">
    <property type="term" value="C:plasma membrane"/>
    <property type="evidence" value="ECO:0007669"/>
    <property type="project" value="UniProtKB-SubCell"/>
</dbReference>
<comment type="caution">
    <text evidence="8">The sequence shown here is derived from an EMBL/GenBank/DDBJ whole genome shotgun (WGS) entry which is preliminary data.</text>
</comment>
<sequence length="257" mass="29501">MKPYIQLVVFKQWLQYILLVTTIVIALVLIGIGYRVAHDNFKIPITIQDLDQTTASKSFVNKIKQSDYVTIKKVDEDESYIEDDVTKKEAILSMQIPKGFSQKLKENSLKETIQLYGRDDFIGGIAVEIVSSSLYEQQIPNIIYEHLEDMKQHQSIDAINKSYHKHTPESKIKFVSLTKQAQHSISISLIFAVILFVSAVQVVLHYRLNQQAALQRLSQYHLSRFKLYSTYVMTHTILLLLVLLAVSLYLSQPLSLI</sequence>
<keyword evidence="2" id="KW-1003">Cell membrane</keyword>
<protein>
    <submittedName>
        <fullName evidence="8">ABC transporter permease</fullName>
    </submittedName>
</protein>
<keyword evidence="4 6" id="KW-1133">Transmembrane helix</keyword>
<reference evidence="8" key="1">
    <citation type="submission" date="2020-02" db="EMBL/GenBank/DDBJ databases">
        <title>Novel Insights Into The Classification of Staphylococcal Beta-Lactamases In Relation To The Cefazolin Inoculum Effect.</title>
        <authorList>
            <person name="Carvajal L.P."/>
            <person name="Rincon S."/>
            <person name="Echeverri A."/>
            <person name="Porras J."/>
            <person name="Rios R."/>
            <person name="Ordonez K."/>
            <person name="Seas C."/>
            <person name="Gomez-Villegas S."/>
            <person name="Diaz L."/>
            <person name="Arias C.A."/>
            <person name="Reyes J."/>
        </authorList>
    </citation>
    <scope>NUCLEOTIDE SEQUENCE</scope>
    <source>
        <strain evidence="8">UCL407</strain>
    </source>
</reference>
<dbReference type="Pfam" id="PF12698">
    <property type="entry name" value="ABC2_membrane_3"/>
    <property type="match status" value="1"/>
</dbReference>
<organism evidence="8">
    <name type="scientific">Staphylococcus aureus</name>
    <dbReference type="NCBI Taxonomy" id="1280"/>
    <lineage>
        <taxon>Bacteria</taxon>
        <taxon>Bacillati</taxon>
        <taxon>Bacillota</taxon>
        <taxon>Bacilli</taxon>
        <taxon>Bacillales</taxon>
        <taxon>Staphylococcaceae</taxon>
        <taxon>Staphylococcus</taxon>
    </lineage>
</organism>
<comment type="subcellular location">
    <subcellularLocation>
        <location evidence="1">Cell membrane</location>
        <topology evidence="1">Multi-pass membrane protein</topology>
    </subcellularLocation>
</comment>
<evidence type="ECO:0000256" key="2">
    <source>
        <dbReference type="ARBA" id="ARBA00022475"/>
    </source>
</evidence>
<evidence type="ECO:0000256" key="1">
    <source>
        <dbReference type="ARBA" id="ARBA00004651"/>
    </source>
</evidence>
<name>A0A6G4J5X8_STAAU</name>
<gene>
    <name evidence="8" type="ORF">G0X15_00005</name>
</gene>
<feature type="non-terminal residue" evidence="8">
    <location>
        <position position="257"/>
    </location>
</feature>
<feature type="transmembrane region" description="Helical" evidence="6">
    <location>
        <begin position="13"/>
        <end position="34"/>
    </location>
</feature>
<dbReference type="InterPro" id="IPR013525">
    <property type="entry name" value="ABC2_TM"/>
</dbReference>
<evidence type="ECO:0000256" key="3">
    <source>
        <dbReference type="ARBA" id="ARBA00022692"/>
    </source>
</evidence>
<dbReference type="PANTHER" id="PTHR30294:SF29">
    <property type="entry name" value="MULTIDRUG ABC TRANSPORTER PERMEASE YBHS-RELATED"/>
    <property type="match status" value="1"/>
</dbReference>
<feature type="transmembrane region" description="Helical" evidence="6">
    <location>
        <begin position="187"/>
        <end position="208"/>
    </location>
</feature>
<feature type="transmembrane region" description="Helical" evidence="6">
    <location>
        <begin position="228"/>
        <end position="250"/>
    </location>
</feature>
<evidence type="ECO:0000313" key="8">
    <source>
        <dbReference type="EMBL" id="NFZ56840.1"/>
    </source>
</evidence>
<keyword evidence="3 6" id="KW-0812">Transmembrane</keyword>
<dbReference type="EMBL" id="JAAJPC010000001">
    <property type="protein sequence ID" value="NFZ56840.1"/>
    <property type="molecule type" value="Genomic_DNA"/>
</dbReference>
<dbReference type="Gene3D" id="3.40.1710.10">
    <property type="entry name" value="abc type-2 transporter like domain"/>
    <property type="match status" value="1"/>
</dbReference>